<dbReference type="InterPro" id="IPR008972">
    <property type="entry name" value="Cupredoxin"/>
</dbReference>
<evidence type="ECO:0000313" key="13">
    <source>
        <dbReference type="Proteomes" id="UP001148614"/>
    </source>
</evidence>
<proteinExistence type="inferred from homology"/>
<evidence type="ECO:0000256" key="1">
    <source>
        <dbReference type="ARBA" id="ARBA00010609"/>
    </source>
</evidence>
<dbReference type="PANTHER" id="PTHR11709:SF488">
    <property type="entry name" value="LACCASE-RELATED"/>
    <property type="match status" value="1"/>
</dbReference>
<protein>
    <recommendedName>
        <fullName evidence="14">Laccase</fullName>
    </recommendedName>
</protein>
<evidence type="ECO:0000256" key="7">
    <source>
        <dbReference type="ARBA" id="ARBA00023180"/>
    </source>
</evidence>
<evidence type="ECO:0000256" key="2">
    <source>
        <dbReference type="ARBA" id="ARBA00022723"/>
    </source>
</evidence>
<dbReference type="Proteomes" id="UP001148614">
    <property type="component" value="Unassembled WGS sequence"/>
</dbReference>
<evidence type="ECO:0000256" key="5">
    <source>
        <dbReference type="ARBA" id="ARBA00023002"/>
    </source>
</evidence>
<dbReference type="PROSITE" id="PS00080">
    <property type="entry name" value="MULTICOPPER_OXIDASE2"/>
    <property type="match status" value="1"/>
</dbReference>
<dbReference type="InterPro" id="IPR001117">
    <property type="entry name" value="Cu-oxidase_2nd"/>
</dbReference>
<name>A0A9W8NPC3_9PEZI</name>
<keyword evidence="4" id="KW-0677">Repeat</keyword>
<evidence type="ECO:0000256" key="6">
    <source>
        <dbReference type="ARBA" id="ARBA00023008"/>
    </source>
</evidence>
<keyword evidence="13" id="KW-1185">Reference proteome</keyword>
<keyword evidence="7" id="KW-0325">Glycoprotein</keyword>
<comment type="similarity">
    <text evidence="1">Belongs to the multicopper oxidase family.</text>
</comment>
<evidence type="ECO:0000256" key="4">
    <source>
        <dbReference type="ARBA" id="ARBA00022737"/>
    </source>
</evidence>
<evidence type="ECO:0008006" key="14">
    <source>
        <dbReference type="Google" id="ProtNLM"/>
    </source>
</evidence>
<feature type="domain" description="Plastocyanin-like" evidence="10">
    <location>
        <begin position="699"/>
        <end position="815"/>
    </location>
</feature>
<gene>
    <name evidence="12" type="ORF">NPX13_g405</name>
</gene>
<dbReference type="PANTHER" id="PTHR11709">
    <property type="entry name" value="MULTI-COPPER OXIDASE"/>
    <property type="match status" value="1"/>
</dbReference>
<dbReference type="InterPro" id="IPR045087">
    <property type="entry name" value="Cu-oxidase_fam"/>
</dbReference>
<dbReference type="AlphaFoldDB" id="A0A9W8NPC3"/>
<feature type="signal peptide" evidence="8">
    <location>
        <begin position="1"/>
        <end position="28"/>
    </location>
</feature>
<evidence type="ECO:0000259" key="11">
    <source>
        <dbReference type="Pfam" id="PF07732"/>
    </source>
</evidence>
<evidence type="ECO:0000259" key="10">
    <source>
        <dbReference type="Pfam" id="PF07731"/>
    </source>
</evidence>
<dbReference type="CDD" id="cd13876">
    <property type="entry name" value="CuRO_2_Abr2_like"/>
    <property type="match status" value="1"/>
</dbReference>
<dbReference type="PROSITE" id="PS00079">
    <property type="entry name" value="MULTICOPPER_OXIDASE1"/>
    <property type="match status" value="1"/>
</dbReference>
<dbReference type="CDD" id="cd13898">
    <property type="entry name" value="CuRO_3_Abr2_like"/>
    <property type="match status" value="1"/>
</dbReference>
<keyword evidence="2" id="KW-0479">Metal-binding</keyword>
<dbReference type="SUPFAM" id="SSF49503">
    <property type="entry name" value="Cupredoxins"/>
    <property type="match status" value="3"/>
</dbReference>
<dbReference type="Gene3D" id="2.60.40.420">
    <property type="entry name" value="Cupredoxins - blue copper proteins"/>
    <property type="match status" value="3"/>
</dbReference>
<dbReference type="Pfam" id="PF00394">
    <property type="entry name" value="Cu-oxidase"/>
    <property type="match status" value="1"/>
</dbReference>
<dbReference type="InterPro" id="IPR011707">
    <property type="entry name" value="Cu-oxidase-like_N"/>
</dbReference>
<evidence type="ECO:0000313" key="12">
    <source>
        <dbReference type="EMBL" id="KAJ3580157.1"/>
    </source>
</evidence>
<dbReference type="InterPro" id="IPR002355">
    <property type="entry name" value="Cu_oxidase_Cu_BS"/>
</dbReference>
<keyword evidence="5" id="KW-0560">Oxidoreductase</keyword>
<dbReference type="GO" id="GO:0016491">
    <property type="term" value="F:oxidoreductase activity"/>
    <property type="evidence" value="ECO:0007669"/>
    <property type="project" value="UniProtKB-KW"/>
</dbReference>
<keyword evidence="6" id="KW-0186">Copper</keyword>
<organism evidence="12 13">
    <name type="scientific">Xylaria arbuscula</name>
    <dbReference type="NCBI Taxonomy" id="114810"/>
    <lineage>
        <taxon>Eukaryota</taxon>
        <taxon>Fungi</taxon>
        <taxon>Dikarya</taxon>
        <taxon>Ascomycota</taxon>
        <taxon>Pezizomycotina</taxon>
        <taxon>Sordariomycetes</taxon>
        <taxon>Xylariomycetidae</taxon>
        <taxon>Xylariales</taxon>
        <taxon>Xylariaceae</taxon>
        <taxon>Xylaria</taxon>
    </lineage>
</organism>
<dbReference type="FunFam" id="2.60.40.420:FF:000036">
    <property type="entry name" value="L-ascorbate oxidase"/>
    <property type="match status" value="1"/>
</dbReference>
<comment type="caution">
    <text evidence="12">The sequence shown here is derived from an EMBL/GenBank/DDBJ whole genome shotgun (WGS) entry which is preliminary data.</text>
</comment>
<dbReference type="Pfam" id="PF07732">
    <property type="entry name" value="Cu-oxidase_3"/>
    <property type="match status" value="1"/>
</dbReference>
<dbReference type="InterPro" id="IPR011706">
    <property type="entry name" value="Cu-oxidase_C"/>
</dbReference>
<keyword evidence="3 8" id="KW-0732">Signal</keyword>
<accession>A0A9W8NPC3</accession>
<evidence type="ECO:0000256" key="8">
    <source>
        <dbReference type="SAM" id="SignalP"/>
    </source>
</evidence>
<dbReference type="GO" id="GO:0005507">
    <property type="term" value="F:copper ion binding"/>
    <property type="evidence" value="ECO:0007669"/>
    <property type="project" value="InterPro"/>
</dbReference>
<sequence length="832" mass="92602">MHLPHFSGLRPLILVHVLAILFSAWCQAEDSNCQSSSCDFGNAFNHDGVIPYDEDGWDDSNANANITTPILGTPRSYSVCDDITKDWFPIISRLYPRSTTLTAIRTGLNEDRFLQPLRETYGAYNYINNEEVMKMAAYNRFRALDELEYISWALTDNLGNKPFVNLAQDYKVLEVLWHETAATNCRNKLEELITMAIDMYEAEKIQPSNYQAVMNALNLKMLQRLRSGLAVALAIGSSFTLGLPSRHNQPQDPRKYNLTVTWEQHAPNGVSREMILINGQSPGPMIEVNEGDDVEVVVNNQTPHNTTMHFHGIEMATSPWSDGVPGVTQREIVTGGTFVYKWKATQYGEYWYHAHRLGQLDDGQLGPLIIHPKNDRPNPFGLISGDRNAIRAMEKAAHDIHPLMLADWRNINSLEAWDIEIAASTELPCFDSLLINGKGKVDCWPAEKLNSLLGPSQKALLSLGNFTSLTPKGCLPKSVAVIAVAGGYETNISAIPDELFDICNPTDGSKEIIEVKQSCDNDETWVAFEIIGAYTTMTATFSIDGLPMWIYAVDGAYIEPQMVHAISVINGDRYSVLVKLTEAGDYTIRHAATLPIQLISGEATLSYRTKKTSPSNNTAAPYVNDAGKAISTDVVFFNQTLQKPYPPYPVGQKADKTYILTLGNTDGVGYMWALNGTAEPMTLDSSEPVLFKPQPDLLNNLTITTQNNTWIDLIFKVETFPQPAHPIHKHGNKMWQIGSGHGFFNWTSVEEAMKDIPESFNLVDPPRRDGFATLDSPRGPTWIAVRYHVTNPGAWFLHCHISTHLQGGMALVIQDGVDQFPEVPEEYLSYGA</sequence>
<feature type="domain" description="Plastocyanin-like" evidence="11">
    <location>
        <begin position="260"/>
        <end position="374"/>
    </location>
</feature>
<dbReference type="CDD" id="cd13850">
    <property type="entry name" value="CuRO_1_Abr2_like"/>
    <property type="match status" value="1"/>
</dbReference>
<reference evidence="12" key="1">
    <citation type="submission" date="2022-07" db="EMBL/GenBank/DDBJ databases">
        <title>Genome Sequence of Xylaria arbuscula.</title>
        <authorList>
            <person name="Buettner E."/>
        </authorList>
    </citation>
    <scope>NUCLEOTIDE SEQUENCE</scope>
    <source>
        <strain evidence="12">VT107</strain>
    </source>
</reference>
<dbReference type="InterPro" id="IPR033138">
    <property type="entry name" value="Cu_oxidase_CS"/>
</dbReference>
<evidence type="ECO:0000256" key="3">
    <source>
        <dbReference type="ARBA" id="ARBA00022729"/>
    </source>
</evidence>
<dbReference type="Pfam" id="PF07731">
    <property type="entry name" value="Cu-oxidase_2"/>
    <property type="match status" value="1"/>
</dbReference>
<dbReference type="VEuPathDB" id="FungiDB:F4678DRAFT_459301"/>
<feature type="domain" description="Plastocyanin-like" evidence="9">
    <location>
        <begin position="528"/>
        <end position="590"/>
    </location>
</feature>
<feature type="chain" id="PRO_5040768310" description="Laccase" evidence="8">
    <location>
        <begin position="29"/>
        <end position="832"/>
    </location>
</feature>
<evidence type="ECO:0000259" key="9">
    <source>
        <dbReference type="Pfam" id="PF00394"/>
    </source>
</evidence>
<dbReference type="EMBL" id="JANPWZ010000026">
    <property type="protein sequence ID" value="KAJ3580157.1"/>
    <property type="molecule type" value="Genomic_DNA"/>
</dbReference>